<dbReference type="EMBL" id="MU001765">
    <property type="protein sequence ID" value="KAF2799393.1"/>
    <property type="molecule type" value="Genomic_DNA"/>
</dbReference>
<dbReference type="AlphaFoldDB" id="A0A6A6XT43"/>
<evidence type="ECO:0000313" key="2">
    <source>
        <dbReference type="Proteomes" id="UP000799757"/>
    </source>
</evidence>
<sequence length="222" mass="24195">MSFKNKGSQKISGKTTTEYWEVDYTRAVLTITYDFKGALTPNKANDWGLRDNPCWPEGIVPEDPGYVLLTSDEWYKTAANSAALEAQKALYTAAPPANLLAAAKARRPDVQVKRDSLSFDLFALEDGGLALRGANSSRRITEEEAELNVEVVDCADRVCSGELVDLKDEAVVLIEGAPEVPPSRLPAINLDTAPTPLIAVVNPRRTPTGFSNTMVTMVRSDH</sequence>
<proteinExistence type="predicted"/>
<evidence type="ECO:0000313" key="1">
    <source>
        <dbReference type="EMBL" id="KAF2799393.1"/>
    </source>
</evidence>
<protein>
    <submittedName>
        <fullName evidence="1">Uncharacterized protein</fullName>
    </submittedName>
</protein>
<organism evidence="1 2">
    <name type="scientific">Melanomma pulvis-pyrius CBS 109.77</name>
    <dbReference type="NCBI Taxonomy" id="1314802"/>
    <lineage>
        <taxon>Eukaryota</taxon>
        <taxon>Fungi</taxon>
        <taxon>Dikarya</taxon>
        <taxon>Ascomycota</taxon>
        <taxon>Pezizomycotina</taxon>
        <taxon>Dothideomycetes</taxon>
        <taxon>Pleosporomycetidae</taxon>
        <taxon>Pleosporales</taxon>
        <taxon>Melanommataceae</taxon>
        <taxon>Melanomma</taxon>
    </lineage>
</organism>
<accession>A0A6A6XT43</accession>
<reference evidence="1" key="1">
    <citation type="journal article" date="2020" name="Stud. Mycol.">
        <title>101 Dothideomycetes genomes: a test case for predicting lifestyles and emergence of pathogens.</title>
        <authorList>
            <person name="Haridas S."/>
            <person name="Albert R."/>
            <person name="Binder M."/>
            <person name="Bloem J."/>
            <person name="Labutti K."/>
            <person name="Salamov A."/>
            <person name="Andreopoulos B."/>
            <person name="Baker S."/>
            <person name="Barry K."/>
            <person name="Bills G."/>
            <person name="Bluhm B."/>
            <person name="Cannon C."/>
            <person name="Castanera R."/>
            <person name="Culley D."/>
            <person name="Daum C."/>
            <person name="Ezra D."/>
            <person name="Gonzalez J."/>
            <person name="Henrissat B."/>
            <person name="Kuo A."/>
            <person name="Liang C."/>
            <person name="Lipzen A."/>
            <person name="Lutzoni F."/>
            <person name="Magnuson J."/>
            <person name="Mondo S."/>
            <person name="Nolan M."/>
            <person name="Ohm R."/>
            <person name="Pangilinan J."/>
            <person name="Park H.-J."/>
            <person name="Ramirez L."/>
            <person name="Alfaro M."/>
            <person name="Sun H."/>
            <person name="Tritt A."/>
            <person name="Yoshinaga Y."/>
            <person name="Zwiers L.-H."/>
            <person name="Turgeon B."/>
            <person name="Goodwin S."/>
            <person name="Spatafora J."/>
            <person name="Crous P."/>
            <person name="Grigoriev I."/>
        </authorList>
    </citation>
    <scope>NUCLEOTIDE SEQUENCE</scope>
    <source>
        <strain evidence="1">CBS 109.77</strain>
    </source>
</reference>
<dbReference type="OrthoDB" id="3763214at2759"/>
<name>A0A6A6XT43_9PLEO</name>
<gene>
    <name evidence="1" type="ORF">K505DRAFT_231180</name>
</gene>
<keyword evidence="2" id="KW-1185">Reference proteome</keyword>
<dbReference type="Proteomes" id="UP000799757">
    <property type="component" value="Unassembled WGS sequence"/>
</dbReference>